<keyword evidence="5 7" id="KW-0472">Membrane</keyword>
<comment type="caution">
    <text evidence="8">The sequence shown here is derived from an EMBL/GenBank/DDBJ whole genome shotgun (WGS) entry which is preliminary data.</text>
</comment>
<feature type="compositionally biased region" description="Basic and acidic residues" evidence="6">
    <location>
        <begin position="1"/>
        <end position="10"/>
    </location>
</feature>
<dbReference type="PANTHER" id="PTHR11706:SF33">
    <property type="entry name" value="NATURAL RESISTANCE-ASSOCIATED MACROPHAGE PROTEIN 2"/>
    <property type="match status" value="1"/>
</dbReference>
<dbReference type="GO" id="GO:0015086">
    <property type="term" value="F:cadmium ion transmembrane transporter activity"/>
    <property type="evidence" value="ECO:0007669"/>
    <property type="project" value="TreeGrafter"/>
</dbReference>
<reference evidence="8 9" key="1">
    <citation type="submission" date="2019-11" db="EMBL/GenBank/DDBJ databases">
        <title>Draft Genome Sequence of Plant Growth-Promoting Rhizosphere-Associated Bacteria.</title>
        <authorList>
            <person name="Vasilyev I.Y."/>
            <person name="Radchenko V."/>
            <person name="Ilnitskaya E.V."/>
        </authorList>
    </citation>
    <scope>NUCLEOTIDE SEQUENCE [LARGE SCALE GENOMIC DNA]</scope>
    <source>
        <strain evidence="8 9">VRA_07sq_f</strain>
    </source>
</reference>
<evidence type="ECO:0000313" key="9">
    <source>
        <dbReference type="Proteomes" id="UP000491237"/>
    </source>
</evidence>
<proteinExistence type="predicted"/>
<organism evidence="8 9">
    <name type="scientific">Lentilactobacillus parabuchneri</name>
    <dbReference type="NCBI Taxonomy" id="152331"/>
    <lineage>
        <taxon>Bacteria</taxon>
        <taxon>Bacillati</taxon>
        <taxon>Bacillota</taxon>
        <taxon>Bacilli</taxon>
        <taxon>Lactobacillales</taxon>
        <taxon>Lactobacillaceae</taxon>
        <taxon>Lentilactobacillus</taxon>
    </lineage>
</organism>
<evidence type="ECO:0000256" key="4">
    <source>
        <dbReference type="ARBA" id="ARBA00022989"/>
    </source>
</evidence>
<evidence type="ECO:0000256" key="6">
    <source>
        <dbReference type="SAM" id="MobiDB-lite"/>
    </source>
</evidence>
<dbReference type="Pfam" id="PF01566">
    <property type="entry name" value="Nramp"/>
    <property type="match status" value="1"/>
</dbReference>
<evidence type="ECO:0000256" key="2">
    <source>
        <dbReference type="ARBA" id="ARBA00022448"/>
    </source>
</evidence>
<dbReference type="PRINTS" id="PR00447">
    <property type="entry name" value="NATRESASSCMP"/>
</dbReference>
<keyword evidence="2" id="KW-0813">Transport</keyword>
<evidence type="ECO:0000256" key="7">
    <source>
        <dbReference type="SAM" id="Phobius"/>
    </source>
</evidence>
<evidence type="ECO:0000256" key="5">
    <source>
        <dbReference type="ARBA" id="ARBA00023136"/>
    </source>
</evidence>
<dbReference type="NCBIfam" id="NF037982">
    <property type="entry name" value="Nramp_1"/>
    <property type="match status" value="1"/>
</dbReference>
<gene>
    <name evidence="8" type="ORF">GKC44_13295</name>
</gene>
<dbReference type="Proteomes" id="UP000491237">
    <property type="component" value="Unassembled WGS sequence"/>
</dbReference>
<dbReference type="EMBL" id="WKKY01000890">
    <property type="protein sequence ID" value="MSE22189.1"/>
    <property type="molecule type" value="Genomic_DNA"/>
</dbReference>
<protein>
    <submittedName>
        <fullName evidence="8">Divalent metal cation transporter</fullName>
    </submittedName>
</protein>
<dbReference type="PANTHER" id="PTHR11706">
    <property type="entry name" value="SOLUTE CARRIER PROTEIN FAMILY 11 MEMBER"/>
    <property type="match status" value="1"/>
</dbReference>
<dbReference type="InterPro" id="IPR001046">
    <property type="entry name" value="NRAMP_fam"/>
</dbReference>
<evidence type="ECO:0000256" key="3">
    <source>
        <dbReference type="ARBA" id="ARBA00022692"/>
    </source>
</evidence>
<sequence>MRESVEITKEPKKKFFSSTEEEGNSKSLDEVNGSIIVPEDAGFWRTLMTYTGPGILIAVGYMDPGNWITSIAGGAQFKYSLLSVVLISSLIAMLLQSMAAKLGIVTGKDLAQLTRERTSKRVGFALWIITELAIMATDVAEIIGSGIALELLFKIPLVIGI</sequence>
<dbReference type="GO" id="GO:0005886">
    <property type="term" value="C:plasma membrane"/>
    <property type="evidence" value="ECO:0007669"/>
    <property type="project" value="TreeGrafter"/>
</dbReference>
<feature type="transmembrane region" description="Helical" evidence="7">
    <location>
        <begin position="124"/>
        <end position="153"/>
    </location>
</feature>
<name>A0A844EI11_9LACO</name>
<keyword evidence="4 7" id="KW-1133">Transmembrane helix</keyword>
<evidence type="ECO:0000256" key="1">
    <source>
        <dbReference type="ARBA" id="ARBA00004141"/>
    </source>
</evidence>
<accession>A0A844EI11</accession>
<feature type="transmembrane region" description="Helical" evidence="7">
    <location>
        <begin position="81"/>
        <end position="104"/>
    </location>
</feature>
<comment type="subcellular location">
    <subcellularLocation>
        <location evidence="1">Membrane</location>
        <topology evidence="1">Multi-pass membrane protein</topology>
    </subcellularLocation>
</comment>
<evidence type="ECO:0000313" key="8">
    <source>
        <dbReference type="EMBL" id="MSE22189.1"/>
    </source>
</evidence>
<dbReference type="GO" id="GO:0005384">
    <property type="term" value="F:manganese ion transmembrane transporter activity"/>
    <property type="evidence" value="ECO:0007669"/>
    <property type="project" value="TreeGrafter"/>
</dbReference>
<keyword evidence="3 7" id="KW-0812">Transmembrane</keyword>
<feature type="non-terminal residue" evidence="8">
    <location>
        <position position="161"/>
    </location>
</feature>
<dbReference type="GO" id="GO:0034755">
    <property type="term" value="P:iron ion transmembrane transport"/>
    <property type="evidence" value="ECO:0007669"/>
    <property type="project" value="TreeGrafter"/>
</dbReference>
<feature type="region of interest" description="Disordered" evidence="6">
    <location>
        <begin position="1"/>
        <end position="26"/>
    </location>
</feature>
<dbReference type="AlphaFoldDB" id="A0A844EI11"/>